<feature type="non-terminal residue" evidence="1">
    <location>
        <position position="299"/>
    </location>
</feature>
<dbReference type="Gene3D" id="1.10.510.10">
    <property type="entry name" value="Transferase(Phosphotransferase) domain 1"/>
    <property type="match status" value="1"/>
</dbReference>
<reference evidence="2" key="2">
    <citation type="submission" date="2015-01" db="EMBL/GenBank/DDBJ databases">
        <title>Evolutionary Origins and Diversification of the Mycorrhizal Mutualists.</title>
        <authorList>
            <consortium name="DOE Joint Genome Institute"/>
            <consortium name="Mycorrhizal Genomics Consortium"/>
            <person name="Kohler A."/>
            <person name="Kuo A."/>
            <person name="Nagy L.G."/>
            <person name="Floudas D."/>
            <person name="Copeland A."/>
            <person name="Barry K.W."/>
            <person name="Cichocki N."/>
            <person name="Veneault-Fourrey C."/>
            <person name="LaButti K."/>
            <person name="Lindquist E.A."/>
            <person name="Lipzen A."/>
            <person name="Lundell T."/>
            <person name="Morin E."/>
            <person name="Murat C."/>
            <person name="Riley R."/>
            <person name="Ohm R."/>
            <person name="Sun H."/>
            <person name="Tunlid A."/>
            <person name="Henrissat B."/>
            <person name="Grigoriev I.V."/>
            <person name="Hibbett D.S."/>
            <person name="Martin F."/>
        </authorList>
    </citation>
    <scope>NUCLEOTIDE SEQUENCE [LARGE SCALE GENOMIC DNA]</scope>
    <source>
        <strain evidence="2">MUT 4182</strain>
    </source>
</reference>
<dbReference type="PANTHER" id="PTHR47050:SF1">
    <property type="entry name" value="TETRATRICOPEPTIDE REPEAT PROTEIN 24-LIKE"/>
    <property type="match status" value="1"/>
</dbReference>
<dbReference type="SUPFAM" id="SSF56112">
    <property type="entry name" value="Protein kinase-like (PK-like)"/>
    <property type="match status" value="1"/>
</dbReference>
<reference evidence="1 2" key="1">
    <citation type="submission" date="2014-04" db="EMBL/GenBank/DDBJ databases">
        <authorList>
            <consortium name="DOE Joint Genome Institute"/>
            <person name="Kuo A."/>
            <person name="Girlanda M."/>
            <person name="Perotto S."/>
            <person name="Kohler A."/>
            <person name="Nagy L.G."/>
            <person name="Floudas D."/>
            <person name="Copeland A."/>
            <person name="Barry K.W."/>
            <person name="Cichocki N."/>
            <person name="Veneault-Fourrey C."/>
            <person name="LaButti K."/>
            <person name="Lindquist E.A."/>
            <person name="Lipzen A."/>
            <person name="Lundell T."/>
            <person name="Morin E."/>
            <person name="Murat C."/>
            <person name="Sun H."/>
            <person name="Tunlid A."/>
            <person name="Henrissat B."/>
            <person name="Grigoriev I.V."/>
            <person name="Hibbett D.S."/>
            <person name="Martin F."/>
            <person name="Nordberg H.P."/>
            <person name="Cantor M.N."/>
            <person name="Hua S.X."/>
        </authorList>
    </citation>
    <scope>NUCLEOTIDE SEQUENCE [LARGE SCALE GENOMIC DNA]</scope>
    <source>
        <strain evidence="1 2">MUT 4182</strain>
    </source>
</reference>
<keyword evidence="2" id="KW-1185">Reference proteome</keyword>
<dbReference type="InterPro" id="IPR011009">
    <property type="entry name" value="Kinase-like_dom_sf"/>
</dbReference>
<dbReference type="Proteomes" id="UP000054248">
    <property type="component" value="Unassembled WGS sequence"/>
</dbReference>
<dbReference type="PANTHER" id="PTHR47050">
    <property type="entry name" value="TETRATRICOPEPTIDE REPEAT PROTEIN 24"/>
    <property type="match status" value="1"/>
</dbReference>
<dbReference type="SUPFAM" id="SSF48452">
    <property type="entry name" value="TPR-like"/>
    <property type="match status" value="1"/>
</dbReference>
<proteinExistence type="predicted"/>
<dbReference type="HOGENOM" id="CLU_000288_7_37_1"/>
<dbReference type="InterPro" id="IPR024812">
    <property type="entry name" value="TPR_24"/>
</dbReference>
<sequence>MECYQAWRVISGPSAGFVGRCAVTGNFPFDDEKDVAVIRRIMTQDLPTVRNNAQLNQVKALCSLMEECLRLEANNRPPAMRCEQAVWFMDQTIPSGGGGNGLATTRSSGLLHALGMIQLRNGVTLEAQEYFLQSLEASKSVGDEQGKARALGAIGEVYRLRTEHSKAEESYIQSRDLYSGIGDRLGFAQSVKALGDVYGMRDEYSKAEESYIQSRDLYSGIGNRLGFAHSVLALGDVYRMRNEYSKAEESYIQSRDLYSGIGDRLGFAHSVRGLGDVHGMRNEYSKAEESYIQSRDLYS</sequence>
<dbReference type="InterPro" id="IPR011990">
    <property type="entry name" value="TPR-like_helical_dom_sf"/>
</dbReference>
<name>A0A0C3Q9R4_9AGAM</name>
<dbReference type="EMBL" id="KN823163">
    <property type="protein sequence ID" value="KIO20749.1"/>
    <property type="molecule type" value="Genomic_DNA"/>
</dbReference>
<dbReference type="Pfam" id="PF13424">
    <property type="entry name" value="TPR_12"/>
    <property type="match status" value="2"/>
</dbReference>
<evidence type="ECO:0000313" key="2">
    <source>
        <dbReference type="Proteomes" id="UP000054248"/>
    </source>
</evidence>
<accession>A0A0C3Q9R4</accession>
<dbReference type="OrthoDB" id="621413at2759"/>
<dbReference type="AlphaFoldDB" id="A0A0C3Q9R4"/>
<dbReference type="InterPro" id="IPR019734">
    <property type="entry name" value="TPR_rpt"/>
</dbReference>
<dbReference type="Gene3D" id="1.25.40.10">
    <property type="entry name" value="Tetratricopeptide repeat domain"/>
    <property type="match status" value="2"/>
</dbReference>
<protein>
    <submittedName>
        <fullName evidence="1">Uncharacterized protein</fullName>
    </submittedName>
</protein>
<evidence type="ECO:0000313" key="1">
    <source>
        <dbReference type="EMBL" id="KIO20749.1"/>
    </source>
</evidence>
<organism evidence="1 2">
    <name type="scientific">Tulasnella calospora MUT 4182</name>
    <dbReference type="NCBI Taxonomy" id="1051891"/>
    <lineage>
        <taxon>Eukaryota</taxon>
        <taxon>Fungi</taxon>
        <taxon>Dikarya</taxon>
        <taxon>Basidiomycota</taxon>
        <taxon>Agaricomycotina</taxon>
        <taxon>Agaricomycetes</taxon>
        <taxon>Cantharellales</taxon>
        <taxon>Tulasnellaceae</taxon>
        <taxon>Tulasnella</taxon>
    </lineage>
</organism>
<gene>
    <name evidence="1" type="ORF">M407DRAFT_29643</name>
</gene>
<dbReference type="STRING" id="1051891.A0A0C3Q9R4"/>
<dbReference type="SMART" id="SM00028">
    <property type="entry name" value="TPR"/>
    <property type="match status" value="4"/>
</dbReference>